<feature type="compositionally biased region" description="Low complexity" evidence="1">
    <location>
        <begin position="27"/>
        <end position="37"/>
    </location>
</feature>
<reference evidence="2 3" key="1">
    <citation type="journal article" date="2018" name="Front. Plant Sci.">
        <title>Red Clover (Trifolium pratense) and Zigzag Clover (T. medium) - A Picture of Genomic Similarities and Differences.</title>
        <authorList>
            <person name="Dluhosova J."/>
            <person name="Istvanek J."/>
            <person name="Nedelnik J."/>
            <person name="Repkova J."/>
        </authorList>
    </citation>
    <scope>NUCLEOTIDE SEQUENCE [LARGE SCALE GENOMIC DNA]</scope>
    <source>
        <strain evidence="3">cv. 10/8</strain>
        <tissue evidence="2">Leaf</tissue>
    </source>
</reference>
<name>A0A392TI50_9FABA</name>
<feature type="compositionally biased region" description="Low complexity" evidence="1">
    <location>
        <begin position="1"/>
        <end position="11"/>
    </location>
</feature>
<evidence type="ECO:0000313" key="3">
    <source>
        <dbReference type="Proteomes" id="UP000265520"/>
    </source>
</evidence>
<feature type="non-terminal residue" evidence="2">
    <location>
        <position position="88"/>
    </location>
</feature>
<dbReference type="AlphaFoldDB" id="A0A392TI50"/>
<sequence length="88" mass="9163">RSSSPTSLSGSLNQPLLSSPNKIQFNSKSSSTDADAAALEPVDHLVAQGQQIGSTMELENLQSKDSGNGIAVNGQAAVDATRKDQHEQ</sequence>
<dbReference type="Proteomes" id="UP000265520">
    <property type="component" value="Unassembled WGS sequence"/>
</dbReference>
<feature type="region of interest" description="Disordered" evidence="1">
    <location>
        <begin position="1"/>
        <end position="37"/>
    </location>
</feature>
<feature type="non-terminal residue" evidence="2">
    <location>
        <position position="1"/>
    </location>
</feature>
<comment type="caution">
    <text evidence="2">The sequence shown here is derived from an EMBL/GenBank/DDBJ whole genome shotgun (WGS) entry which is preliminary data.</text>
</comment>
<evidence type="ECO:0000313" key="2">
    <source>
        <dbReference type="EMBL" id="MCI60803.1"/>
    </source>
</evidence>
<proteinExistence type="predicted"/>
<feature type="compositionally biased region" description="Polar residues" evidence="1">
    <location>
        <begin position="12"/>
        <end position="26"/>
    </location>
</feature>
<keyword evidence="3" id="KW-1185">Reference proteome</keyword>
<dbReference type="EMBL" id="LXQA010588375">
    <property type="protein sequence ID" value="MCI60803.1"/>
    <property type="molecule type" value="Genomic_DNA"/>
</dbReference>
<protein>
    <submittedName>
        <fullName evidence="2">Serine/arginine-rich splicing factor 4-like</fullName>
    </submittedName>
</protein>
<organism evidence="2 3">
    <name type="scientific">Trifolium medium</name>
    <dbReference type="NCBI Taxonomy" id="97028"/>
    <lineage>
        <taxon>Eukaryota</taxon>
        <taxon>Viridiplantae</taxon>
        <taxon>Streptophyta</taxon>
        <taxon>Embryophyta</taxon>
        <taxon>Tracheophyta</taxon>
        <taxon>Spermatophyta</taxon>
        <taxon>Magnoliopsida</taxon>
        <taxon>eudicotyledons</taxon>
        <taxon>Gunneridae</taxon>
        <taxon>Pentapetalae</taxon>
        <taxon>rosids</taxon>
        <taxon>fabids</taxon>
        <taxon>Fabales</taxon>
        <taxon>Fabaceae</taxon>
        <taxon>Papilionoideae</taxon>
        <taxon>50 kb inversion clade</taxon>
        <taxon>NPAAA clade</taxon>
        <taxon>Hologalegina</taxon>
        <taxon>IRL clade</taxon>
        <taxon>Trifolieae</taxon>
        <taxon>Trifolium</taxon>
    </lineage>
</organism>
<feature type="region of interest" description="Disordered" evidence="1">
    <location>
        <begin position="64"/>
        <end position="88"/>
    </location>
</feature>
<evidence type="ECO:0000256" key="1">
    <source>
        <dbReference type="SAM" id="MobiDB-lite"/>
    </source>
</evidence>
<accession>A0A392TI50</accession>